<name>A0ABS2DP41_9BURK</name>
<proteinExistence type="inferred from homology"/>
<dbReference type="SUPFAM" id="SSF117991">
    <property type="entry name" value="YbeD/HP0495-like"/>
    <property type="match status" value="1"/>
</dbReference>
<dbReference type="EMBL" id="JACJJC010000001">
    <property type="protein sequence ID" value="MBM6703089.1"/>
    <property type="molecule type" value="Genomic_DNA"/>
</dbReference>
<protein>
    <recommendedName>
        <fullName evidence="2">UPF0250 protein H6A60_00980</fullName>
    </recommendedName>
</protein>
<dbReference type="HAMAP" id="MF_00659">
    <property type="entry name" value="UPF0250"/>
    <property type="match status" value="1"/>
</dbReference>
<evidence type="ECO:0000313" key="3">
    <source>
        <dbReference type="EMBL" id="MBM6703089.1"/>
    </source>
</evidence>
<keyword evidence="4" id="KW-1185">Reference proteome</keyword>
<dbReference type="Proteomes" id="UP000715095">
    <property type="component" value="Unassembled WGS sequence"/>
</dbReference>
<evidence type="ECO:0000313" key="4">
    <source>
        <dbReference type="Proteomes" id="UP000715095"/>
    </source>
</evidence>
<dbReference type="Pfam" id="PF04359">
    <property type="entry name" value="DUF493"/>
    <property type="match status" value="1"/>
</dbReference>
<evidence type="ECO:0000256" key="1">
    <source>
        <dbReference type="ARBA" id="ARBA00008460"/>
    </source>
</evidence>
<accession>A0ABS2DP41</accession>
<dbReference type="InterPro" id="IPR027471">
    <property type="entry name" value="YbeD-like_sf"/>
</dbReference>
<sequence length="103" mass="11882">MTESKKTEDLNAELPPSETKSLMQFPMEFPIKIMGVATEDFLDIVHGIAREHFEDFSEEFTKTEYSRTGKYMSVTITVNAQSKDQLDNVYRTYTSHPKVKIVL</sequence>
<comment type="similarity">
    <text evidence="1 2">Belongs to the UPF0250 family.</text>
</comment>
<dbReference type="RefSeq" id="WP_205101470.1">
    <property type="nucleotide sequence ID" value="NZ_JACJJC010000001.1"/>
</dbReference>
<evidence type="ECO:0000256" key="2">
    <source>
        <dbReference type="HAMAP-Rule" id="MF_00659"/>
    </source>
</evidence>
<dbReference type="InterPro" id="IPR007454">
    <property type="entry name" value="UPF0250_YbeD-like"/>
</dbReference>
<gene>
    <name evidence="3" type="ORF">H6A60_00980</name>
</gene>
<comment type="caution">
    <text evidence="3">The sequence shown here is derived from an EMBL/GenBank/DDBJ whole genome shotgun (WGS) entry which is preliminary data.</text>
</comment>
<reference evidence="3 4" key="1">
    <citation type="journal article" date="2021" name="Sci. Rep.">
        <title>The distribution of antibiotic resistance genes in chicken gut microbiota commensals.</title>
        <authorList>
            <person name="Juricova H."/>
            <person name="Matiasovicova J."/>
            <person name="Kubasova T."/>
            <person name="Cejkova D."/>
            <person name="Rychlik I."/>
        </authorList>
    </citation>
    <scope>NUCLEOTIDE SEQUENCE [LARGE SCALE GENOMIC DNA]</scope>
    <source>
        <strain evidence="3 4">An829</strain>
    </source>
</reference>
<dbReference type="Gene3D" id="3.30.70.260">
    <property type="match status" value="1"/>
</dbReference>
<dbReference type="PANTHER" id="PTHR38036">
    <property type="entry name" value="UPF0250 PROTEIN YBED"/>
    <property type="match status" value="1"/>
</dbReference>
<dbReference type="PANTHER" id="PTHR38036:SF1">
    <property type="entry name" value="UPF0250 PROTEIN YBED"/>
    <property type="match status" value="1"/>
</dbReference>
<organism evidence="3 4">
    <name type="scientific">Sutterella massiliensis</name>
    <dbReference type="NCBI Taxonomy" id="1816689"/>
    <lineage>
        <taxon>Bacteria</taxon>
        <taxon>Pseudomonadati</taxon>
        <taxon>Pseudomonadota</taxon>
        <taxon>Betaproteobacteria</taxon>
        <taxon>Burkholderiales</taxon>
        <taxon>Sutterellaceae</taxon>
        <taxon>Sutterella</taxon>
    </lineage>
</organism>